<organism evidence="3 4">
    <name type="scientific">Sulfidibacter corallicola</name>
    <dbReference type="NCBI Taxonomy" id="2818388"/>
    <lineage>
        <taxon>Bacteria</taxon>
        <taxon>Pseudomonadati</taxon>
        <taxon>Acidobacteriota</taxon>
        <taxon>Holophagae</taxon>
        <taxon>Acanthopleuribacterales</taxon>
        <taxon>Acanthopleuribacteraceae</taxon>
        <taxon>Sulfidibacter</taxon>
    </lineage>
</organism>
<dbReference type="RefSeq" id="WP_237380466.1">
    <property type="nucleotide sequence ID" value="NZ_CP071793.1"/>
</dbReference>
<dbReference type="InterPro" id="IPR038765">
    <property type="entry name" value="Papain-like_cys_pep_sf"/>
</dbReference>
<dbReference type="InterPro" id="IPR001447">
    <property type="entry name" value="Arylamine_N-AcTrfase"/>
</dbReference>
<dbReference type="GO" id="GO:0016407">
    <property type="term" value="F:acetyltransferase activity"/>
    <property type="evidence" value="ECO:0007669"/>
    <property type="project" value="InterPro"/>
</dbReference>
<dbReference type="EMBL" id="CP071793">
    <property type="protein sequence ID" value="QTD50617.1"/>
    <property type="molecule type" value="Genomic_DNA"/>
</dbReference>
<evidence type="ECO:0000313" key="4">
    <source>
        <dbReference type="Proteomes" id="UP000663929"/>
    </source>
</evidence>
<sequence length="268" mass="30594">MLDPHQIDAYLDRIGFVGDRTPNGEILRQLHLAHMYRVPFENLDIPLGTPIDLSLEALFDKIVYRRRGGFCYELNYLFSRLLAALGFEVRMLSAQVYQNGAYGRHFDHMTLSVALDGQSVIADVGFGDSFREPLPLATETREPLGVGYRIQQDGDAWVMQQRKPGETWQHQYLFTLQGHDIEAYHEMCLYQQTNPESSFSHKSVCSIATPDGRSTISNGRFIRSTADGRHVEPIETESAYRDLLQRHFQVALPEDASLARLLYRPDQS</sequence>
<dbReference type="Proteomes" id="UP000663929">
    <property type="component" value="Chromosome"/>
</dbReference>
<dbReference type="KEGG" id="scor:J3U87_33955"/>
<dbReference type="SUPFAM" id="SSF54001">
    <property type="entry name" value="Cysteine proteinases"/>
    <property type="match status" value="1"/>
</dbReference>
<dbReference type="PRINTS" id="PR01543">
    <property type="entry name" value="ANATRNSFRASE"/>
</dbReference>
<evidence type="ECO:0000313" key="3">
    <source>
        <dbReference type="EMBL" id="QTD50617.1"/>
    </source>
</evidence>
<dbReference type="PANTHER" id="PTHR11786">
    <property type="entry name" value="N-HYDROXYARYLAMINE O-ACETYLTRANSFERASE"/>
    <property type="match status" value="1"/>
</dbReference>
<dbReference type="Gene3D" id="3.30.2140.10">
    <property type="entry name" value="Arylamine N-acetyltransferase"/>
    <property type="match status" value="1"/>
</dbReference>
<dbReference type="Pfam" id="PF00797">
    <property type="entry name" value="Acetyltransf_2"/>
    <property type="match status" value="1"/>
</dbReference>
<reference evidence="3" key="1">
    <citation type="submission" date="2021-03" db="EMBL/GenBank/DDBJ databases">
        <title>Acanthopleuribacteraceae sp. M133.</title>
        <authorList>
            <person name="Wang G."/>
        </authorList>
    </citation>
    <scope>NUCLEOTIDE SEQUENCE</scope>
    <source>
        <strain evidence="3">M133</strain>
    </source>
</reference>
<dbReference type="AlphaFoldDB" id="A0A8A4TMC8"/>
<dbReference type="PANTHER" id="PTHR11786:SF0">
    <property type="entry name" value="ARYLAMINE N-ACETYLTRANSFERASE 4-RELATED"/>
    <property type="match status" value="1"/>
</dbReference>
<evidence type="ECO:0000256" key="2">
    <source>
        <dbReference type="RuleBase" id="RU003452"/>
    </source>
</evidence>
<accession>A0A8A4TMC8</accession>
<keyword evidence="4" id="KW-1185">Reference proteome</keyword>
<dbReference type="Gene3D" id="2.40.128.150">
    <property type="entry name" value="Cysteine proteinases"/>
    <property type="match status" value="1"/>
</dbReference>
<name>A0A8A4TMC8_SULCO</name>
<comment type="similarity">
    <text evidence="1 2">Belongs to the arylamine N-acetyltransferase family.</text>
</comment>
<protein>
    <submittedName>
        <fullName evidence="3">Arylamine N-acetyltransferase</fullName>
    </submittedName>
</protein>
<proteinExistence type="inferred from homology"/>
<gene>
    <name evidence="3" type="ORF">J3U87_33955</name>
</gene>
<evidence type="ECO:0000256" key="1">
    <source>
        <dbReference type="ARBA" id="ARBA00006547"/>
    </source>
</evidence>